<dbReference type="PANTHER" id="PTHR37451">
    <property type="entry name" value="MARVEL DOMAIN"/>
    <property type="match status" value="1"/>
</dbReference>
<reference evidence="3" key="2">
    <citation type="submission" date="2023-05" db="EMBL/GenBank/DDBJ databases">
        <authorList>
            <consortium name="Lawrence Berkeley National Laboratory"/>
            <person name="Steindorff A."/>
            <person name="Hensen N."/>
            <person name="Bonometti L."/>
            <person name="Westerberg I."/>
            <person name="Brannstrom I.O."/>
            <person name="Guillou S."/>
            <person name="Cros-Aarteil S."/>
            <person name="Calhoun S."/>
            <person name="Haridas S."/>
            <person name="Kuo A."/>
            <person name="Mondo S."/>
            <person name="Pangilinan J."/>
            <person name="Riley R."/>
            <person name="Labutti K."/>
            <person name="Andreopoulos B."/>
            <person name="Lipzen A."/>
            <person name="Chen C."/>
            <person name="Yanf M."/>
            <person name="Daum C."/>
            <person name="Ng V."/>
            <person name="Clum A."/>
            <person name="Ohm R."/>
            <person name="Martin F."/>
            <person name="Silar P."/>
            <person name="Natvig D."/>
            <person name="Lalanne C."/>
            <person name="Gautier V."/>
            <person name="Ament-Velasquez S.L."/>
            <person name="Kruys A."/>
            <person name="Hutchinson M.I."/>
            <person name="Powell A.J."/>
            <person name="Barry K."/>
            <person name="Miller A.N."/>
            <person name="Grigoriev I.V."/>
            <person name="Debuchy R."/>
            <person name="Gladieux P."/>
            <person name="Thoren M.H."/>
            <person name="Johannesson H."/>
        </authorList>
    </citation>
    <scope>NUCLEOTIDE SEQUENCE</scope>
    <source>
        <strain evidence="3">CBS 123565</strain>
    </source>
</reference>
<feature type="compositionally biased region" description="Polar residues" evidence="1">
    <location>
        <begin position="242"/>
        <end position="253"/>
    </location>
</feature>
<keyword evidence="2" id="KW-1133">Transmembrane helix</keyword>
<keyword evidence="2" id="KW-0472">Membrane</keyword>
<evidence type="ECO:0000313" key="3">
    <source>
        <dbReference type="EMBL" id="KAK4137543.1"/>
    </source>
</evidence>
<evidence type="ECO:0000256" key="2">
    <source>
        <dbReference type="SAM" id="Phobius"/>
    </source>
</evidence>
<dbReference type="AlphaFoldDB" id="A0AAN6ZH00"/>
<sequence length="334" mass="36795">MWEDLELDPERIPLFKLVFHSLQILFAFVLWCLEIAVFRAEGSKIVGNNGWTFAAFFLSVPAWLYLMMAPRSPRVRKIAEPHAMLVVDAVFTIVWLSAFATQAAYNTANMCGSACKMSKAIVGLGFFVFFFFCITTFFSIWTLKYYQMNNRLPGYDRGQLSNQNIDPDKAAFSMAPHDEEAYAPVNMSDHDNSSSIHHTTYRHDHDDDLHYGGAASVAGGGGGGGPHSDYSDPYGPVGRAGSVSQVGSVNSAYRDNPFRQHEDATTNPFDTDSEYHAGGGRVSAAGNRRYAAPTVGAGANPRYTAPTATATDAYDDTRHEPPKFPVGAYERIER</sequence>
<feature type="transmembrane region" description="Helical" evidence="2">
    <location>
        <begin position="50"/>
        <end position="69"/>
    </location>
</feature>
<feature type="transmembrane region" description="Helical" evidence="2">
    <location>
        <begin position="81"/>
        <end position="100"/>
    </location>
</feature>
<name>A0AAN6ZH00_9PEZI</name>
<dbReference type="Proteomes" id="UP001304895">
    <property type="component" value="Unassembled WGS sequence"/>
</dbReference>
<evidence type="ECO:0008006" key="5">
    <source>
        <dbReference type="Google" id="ProtNLM"/>
    </source>
</evidence>
<feature type="compositionally biased region" description="Low complexity" evidence="1">
    <location>
        <begin position="301"/>
        <end position="312"/>
    </location>
</feature>
<feature type="transmembrane region" description="Helical" evidence="2">
    <location>
        <begin position="120"/>
        <end position="143"/>
    </location>
</feature>
<organism evidence="3 4">
    <name type="scientific">Trichocladium antarcticum</name>
    <dbReference type="NCBI Taxonomy" id="1450529"/>
    <lineage>
        <taxon>Eukaryota</taxon>
        <taxon>Fungi</taxon>
        <taxon>Dikarya</taxon>
        <taxon>Ascomycota</taxon>
        <taxon>Pezizomycotina</taxon>
        <taxon>Sordariomycetes</taxon>
        <taxon>Sordariomycetidae</taxon>
        <taxon>Sordariales</taxon>
        <taxon>Chaetomiaceae</taxon>
        <taxon>Trichocladium</taxon>
    </lineage>
</organism>
<protein>
    <recommendedName>
        <fullName evidence="5">Chaperone-binding protein</fullName>
    </recommendedName>
</protein>
<reference evidence="3" key="1">
    <citation type="journal article" date="2023" name="Mol. Phylogenet. Evol.">
        <title>Genome-scale phylogeny and comparative genomics of the fungal order Sordariales.</title>
        <authorList>
            <person name="Hensen N."/>
            <person name="Bonometti L."/>
            <person name="Westerberg I."/>
            <person name="Brannstrom I.O."/>
            <person name="Guillou S."/>
            <person name="Cros-Aarteil S."/>
            <person name="Calhoun S."/>
            <person name="Haridas S."/>
            <person name="Kuo A."/>
            <person name="Mondo S."/>
            <person name="Pangilinan J."/>
            <person name="Riley R."/>
            <person name="LaButti K."/>
            <person name="Andreopoulos B."/>
            <person name="Lipzen A."/>
            <person name="Chen C."/>
            <person name="Yan M."/>
            <person name="Daum C."/>
            <person name="Ng V."/>
            <person name="Clum A."/>
            <person name="Steindorff A."/>
            <person name="Ohm R.A."/>
            <person name="Martin F."/>
            <person name="Silar P."/>
            <person name="Natvig D.O."/>
            <person name="Lalanne C."/>
            <person name="Gautier V."/>
            <person name="Ament-Velasquez S.L."/>
            <person name="Kruys A."/>
            <person name="Hutchinson M.I."/>
            <person name="Powell A.J."/>
            <person name="Barry K."/>
            <person name="Miller A.N."/>
            <person name="Grigoriev I.V."/>
            <person name="Debuchy R."/>
            <person name="Gladieux P."/>
            <person name="Hiltunen Thoren M."/>
            <person name="Johannesson H."/>
        </authorList>
    </citation>
    <scope>NUCLEOTIDE SEQUENCE</scope>
    <source>
        <strain evidence="3">CBS 123565</strain>
    </source>
</reference>
<comment type="caution">
    <text evidence="3">The sequence shown here is derived from an EMBL/GenBank/DDBJ whole genome shotgun (WGS) entry which is preliminary data.</text>
</comment>
<dbReference type="PANTHER" id="PTHR37451:SF3">
    <property type="entry name" value="MARVEL DOMAIN-CONTAINING PROTEIN"/>
    <property type="match status" value="1"/>
</dbReference>
<feature type="transmembrane region" description="Helical" evidence="2">
    <location>
        <begin position="17"/>
        <end position="38"/>
    </location>
</feature>
<keyword evidence="2" id="KW-0812">Transmembrane</keyword>
<evidence type="ECO:0000256" key="1">
    <source>
        <dbReference type="SAM" id="MobiDB-lite"/>
    </source>
</evidence>
<dbReference type="EMBL" id="MU853402">
    <property type="protein sequence ID" value="KAK4137543.1"/>
    <property type="molecule type" value="Genomic_DNA"/>
</dbReference>
<gene>
    <name evidence="3" type="ORF">BT67DRAFT_370952</name>
</gene>
<feature type="region of interest" description="Disordered" evidence="1">
    <location>
        <begin position="212"/>
        <end position="334"/>
    </location>
</feature>
<keyword evidence="4" id="KW-1185">Reference proteome</keyword>
<proteinExistence type="predicted"/>
<evidence type="ECO:0000313" key="4">
    <source>
        <dbReference type="Proteomes" id="UP001304895"/>
    </source>
</evidence>
<feature type="region of interest" description="Disordered" evidence="1">
    <location>
        <begin position="184"/>
        <end position="203"/>
    </location>
</feature>
<accession>A0AAN6ZH00</accession>